<dbReference type="AlphaFoldDB" id="A0A1I1KX97"/>
<keyword evidence="1" id="KW-1133">Transmembrane helix</keyword>
<feature type="domain" description="DUF218" evidence="2">
    <location>
        <begin position="83"/>
        <end position="242"/>
    </location>
</feature>
<dbReference type="Pfam" id="PF02698">
    <property type="entry name" value="DUF218"/>
    <property type="match status" value="1"/>
</dbReference>
<dbReference type="OrthoDB" id="9809813at2"/>
<keyword evidence="4" id="KW-1185">Reference proteome</keyword>
<dbReference type="EMBL" id="FOLO01000014">
    <property type="protein sequence ID" value="SFC65437.1"/>
    <property type="molecule type" value="Genomic_DNA"/>
</dbReference>
<evidence type="ECO:0000313" key="3">
    <source>
        <dbReference type="EMBL" id="SFC65437.1"/>
    </source>
</evidence>
<dbReference type="GO" id="GO:0043164">
    <property type="term" value="P:Gram-negative-bacterium-type cell wall biogenesis"/>
    <property type="evidence" value="ECO:0007669"/>
    <property type="project" value="TreeGrafter"/>
</dbReference>
<evidence type="ECO:0000313" key="4">
    <source>
        <dbReference type="Proteomes" id="UP000198862"/>
    </source>
</evidence>
<dbReference type="STRING" id="1123010.SAMN02745724_02204"/>
<protein>
    <submittedName>
        <fullName evidence="3">Uncharacterized SAM-binding protein YcdF, DUF218 family</fullName>
    </submittedName>
</protein>
<gene>
    <name evidence="3" type="ORF">SAMN02745724_02204</name>
</gene>
<evidence type="ECO:0000259" key="2">
    <source>
        <dbReference type="Pfam" id="PF02698"/>
    </source>
</evidence>
<evidence type="ECO:0000256" key="1">
    <source>
        <dbReference type="SAM" id="Phobius"/>
    </source>
</evidence>
<feature type="transmembrane region" description="Helical" evidence="1">
    <location>
        <begin position="40"/>
        <end position="59"/>
    </location>
</feature>
<proteinExistence type="predicted"/>
<dbReference type="RefSeq" id="WP_091983606.1">
    <property type="nucleotide sequence ID" value="NZ_FOLO01000014.1"/>
</dbReference>
<keyword evidence="1" id="KW-0472">Membrane</keyword>
<name>A0A1I1KX97_9GAMM</name>
<dbReference type="PANTHER" id="PTHR30336:SF4">
    <property type="entry name" value="ENVELOPE BIOGENESIS FACTOR ELYC"/>
    <property type="match status" value="1"/>
</dbReference>
<organism evidence="3 4">
    <name type="scientific">Pseudoalteromonas denitrificans DSM 6059</name>
    <dbReference type="NCBI Taxonomy" id="1123010"/>
    <lineage>
        <taxon>Bacteria</taxon>
        <taxon>Pseudomonadati</taxon>
        <taxon>Pseudomonadota</taxon>
        <taxon>Gammaproteobacteria</taxon>
        <taxon>Alteromonadales</taxon>
        <taxon>Pseudoalteromonadaceae</taxon>
        <taxon>Pseudoalteromonas</taxon>
    </lineage>
</organism>
<feature type="transmembrane region" description="Helical" evidence="1">
    <location>
        <begin position="12"/>
        <end position="33"/>
    </location>
</feature>
<dbReference type="GO" id="GO:0005886">
    <property type="term" value="C:plasma membrane"/>
    <property type="evidence" value="ECO:0007669"/>
    <property type="project" value="TreeGrafter"/>
</dbReference>
<dbReference type="PANTHER" id="PTHR30336">
    <property type="entry name" value="INNER MEMBRANE PROTEIN, PROBABLE PERMEASE"/>
    <property type="match status" value="1"/>
</dbReference>
<dbReference type="InterPro" id="IPR003848">
    <property type="entry name" value="DUF218"/>
</dbReference>
<dbReference type="GO" id="GO:0000270">
    <property type="term" value="P:peptidoglycan metabolic process"/>
    <property type="evidence" value="ECO:0007669"/>
    <property type="project" value="TreeGrafter"/>
</dbReference>
<dbReference type="InterPro" id="IPR051599">
    <property type="entry name" value="Cell_Envelope_Assoc"/>
</dbReference>
<reference evidence="3 4" key="1">
    <citation type="submission" date="2016-10" db="EMBL/GenBank/DDBJ databases">
        <authorList>
            <person name="de Groot N.N."/>
        </authorList>
    </citation>
    <scope>NUCLEOTIDE SEQUENCE [LARGE SCALE GENOMIC DNA]</scope>
    <source>
        <strain evidence="3 4">DSM 6059</strain>
    </source>
</reference>
<sequence length="257" mass="28521">MTLFELKKILGSLLMPLPILFSMIIIGLLFIFFKKNKCGLFLCLPAILTLILLSLPVVTQQLISTAENRYSTFNKQKHAKLHYIVVLGCQVKPHKGRPANSQLGACSLARLVEGLRIARLYPYAKLVLSGFSINNTSSSVLLKKTALSLGLHHTRIITNPRAKDTAEEAKQLAYKLIDAKVALVTSAAHMSRAADLFKQQGIDVIAAPTDYYALNLQASWQQFIPNSEALSAATAHQHELIGSWWIIIKRLYDPESI</sequence>
<keyword evidence="1" id="KW-0812">Transmembrane</keyword>
<dbReference type="CDD" id="cd06259">
    <property type="entry name" value="YdcF-like"/>
    <property type="match status" value="1"/>
</dbReference>
<dbReference type="Proteomes" id="UP000198862">
    <property type="component" value="Unassembled WGS sequence"/>
</dbReference>
<accession>A0A1I1KX97</accession>